<organism evidence="1 2">
    <name type="scientific">Paraburkholderia piptadeniae</name>
    <dbReference type="NCBI Taxonomy" id="1701573"/>
    <lineage>
        <taxon>Bacteria</taxon>
        <taxon>Pseudomonadati</taxon>
        <taxon>Pseudomonadota</taxon>
        <taxon>Betaproteobacteria</taxon>
        <taxon>Burkholderiales</taxon>
        <taxon>Burkholderiaceae</taxon>
        <taxon>Paraburkholderia</taxon>
    </lineage>
</organism>
<name>A0A1N7RTR8_9BURK</name>
<proteinExistence type="predicted"/>
<dbReference type="AlphaFoldDB" id="A0A1N7RTR8"/>
<dbReference type="EMBL" id="CYGY02000017">
    <property type="protein sequence ID" value="SIT38498.1"/>
    <property type="molecule type" value="Genomic_DNA"/>
</dbReference>
<gene>
    <name evidence="1" type="ORF">BN2476_170156</name>
</gene>
<evidence type="ECO:0000313" key="2">
    <source>
        <dbReference type="Proteomes" id="UP000195569"/>
    </source>
</evidence>
<reference evidence="1" key="1">
    <citation type="submission" date="2016-12" db="EMBL/GenBank/DDBJ databases">
        <authorList>
            <person name="Moulin L."/>
        </authorList>
    </citation>
    <scope>NUCLEOTIDE SEQUENCE [LARGE SCALE GENOMIC DNA]</scope>
    <source>
        <strain evidence="1">STM 7183</strain>
    </source>
</reference>
<evidence type="ECO:0000313" key="1">
    <source>
        <dbReference type="EMBL" id="SIT38498.1"/>
    </source>
</evidence>
<protein>
    <submittedName>
        <fullName evidence="1">Uncharacterized protein</fullName>
    </submittedName>
</protein>
<accession>A0A1N7RTR8</accession>
<sequence>MCTEKTQGMIFSYRVRKTYK</sequence>
<keyword evidence="2" id="KW-1185">Reference proteome</keyword>
<dbReference type="Proteomes" id="UP000195569">
    <property type="component" value="Unassembled WGS sequence"/>
</dbReference>
<comment type="caution">
    <text evidence="1">The sequence shown here is derived from an EMBL/GenBank/DDBJ whole genome shotgun (WGS) entry which is preliminary data.</text>
</comment>